<comment type="catalytic activity">
    <reaction evidence="8 9">
        <text>thiamine + H2O = 5-(2-hydroxyethyl)-4-methylthiazole + 4-amino-5-hydroxymethyl-2-methylpyrimidine + H(+)</text>
        <dbReference type="Rhea" id="RHEA:17509"/>
        <dbReference type="ChEBI" id="CHEBI:15377"/>
        <dbReference type="ChEBI" id="CHEBI:15378"/>
        <dbReference type="ChEBI" id="CHEBI:16892"/>
        <dbReference type="ChEBI" id="CHEBI:17957"/>
        <dbReference type="ChEBI" id="CHEBI:18385"/>
        <dbReference type="EC" id="3.5.99.2"/>
    </reaction>
</comment>
<comment type="pathway">
    <text evidence="2 9">Cofactor biosynthesis; thiamine diphosphate biosynthesis.</text>
</comment>
<accession>A0A1W1UCQ6</accession>
<dbReference type="STRING" id="656914.SAMN00017405_0706"/>
<dbReference type="GO" id="GO:0005829">
    <property type="term" value="C:cytosol"/>
    <property type="evidence" value="ECO:0007669"/>
    <property type="project" value="TreeGrafter"/>
</dbReference>
<evidence type="ECO:0000256" key="4">
    <source>
        <dbReference type="ARBA" id="ARBA00011881"/>
    </source>
</evidence>
<dbReference type="EC" id="3.5.99.2" evidence="5 9"/>
<evidence type="ECO:0000256" key="1">
    <source>
        <dbReference type="ARBA" id="ARBA00001881"/>
    </source>
</evidence>
<dbReference type="InterPro" id="IPR027574">
    <property type="entry name" value="Thiaminase_II"/>
</dbReference>
<comment type="subunit">
    <text evidence="4">Homotetramer.</text>
</comment>
<comment type="similarity">
    <text evidence="3 9">Belongs to the TenA family.</text>
</comment>
<sequence length="223" mass="26499">MSFAKMIIEDQRVKKYYEDYMKHPFIKGLGDGSLEKEKFKKYLIQDTLYLKDYGKVYAHAFLLSDRIEDLQFLHTCIGVVIAEETNMHIRYLKDFNLDVFMIDNMKIEPANRAYLDYMLSFKEGGDIKEIFMSALPCTLTYEYIGKTLKEQCIKNGNNNAKDNYYYPWIEDYAGEGFEDFSIKSCELVDRICKDIDEEEKEKLMTIFLEACRYEMGFWDMSFE</sequence>
<dbReference type="PANTHER" id="PTHR43198:SF2">
    <property type="entry name" value="SI:CH1073-67J19.1-RELATED"/>
    <property type="match status" value="1"/>
</dbReference>
<organism evidence="11 12">
    <name type="scientific">Desulfonispora thiosulfatigenes DSM 11270</name>
    <dbReference type="NCBI Taxonomy" id="656914"/>
    <lineage>
        <taxon>Bacteria</taxon>
        <taxon>Bacillati</taxon>
        <taxon>Bacillota</taxon>
        <taxon>Clostridia</taxon>
        <taxon>Eubacteriales</taxon>
        <taxon>Peptococcaceae</taxon>
        <taxon>Desulfonispora</taxon>
    </lineage>
</organism>
<feature type="domain" description="Thiaminase-2/PQQC" evidence="10">
    <location>
        <begin position="11"/>
        <end position="222"/>
    </location>
</feature>
<dbReference type="Proteomes" id="UP000192731">
    <property type="component" value="Unassembled WGS sequence"/>
</dbReference>
<gene>
    <name evidence="11" type="ORF">SAMN00017405_0706</name>
</gene>
<keyword evidence="12" id="KW-1185">Reference proteome</keyword>
<dbReference type="OrthoDB" id="34166at2"/>
<dbReference type="RefSeq" id="WP_084051833.1">
    <property type="nucleotide sequence ID" value="NZ_FWWT01000005.1"/>
</dbReference>
<dbReference type="InterPro" id="IPR016084">
    <property type="entry name" value="Haem_Oase-like_multi-hlx"/>
</dbReference>
<evidence type="ECO:0000313" key="12">
    <source>
        <dbReference type="Proteomes" id="UP000192731"/>
    </source>
</evidence>
<evidence type="ECO:0000313" key="11">
    <source>
        <dbReference type="EMBL" id="SMB78839.1"/>
    </source>
</evidence>
<dbReference type="Pfam" id="PF03070">
    <property type="entry name" value="TENA_THI-4"/>
    <property type="match status" value="1"/>
</dbReference>
<proteinExistence type="inferred from homology"/>
<evidence type="ECO:0000259" key="10">
    <source>
        <dbReference type="Pfam" id="PF03070"/>
    </source>
</evidence>
<dbReference type="UniPathway" id="UPA00060"/>
<dbReference type="AlphaFoldDB" id="A0A1W1UCQ6"/>
<evidence type="ECO:0000256" key="8">
    <source>
        <dbReference type="ARBA" id="ARBA00048337"/>
    </source>
</evidence>
<dbReference type="PANTHER" id="PTHR43198">
    <property type="entry name" value="BIFUNCTIONAL TH2 PROTEIN"/>
    <property type="match status" value="1"/>
</dbReference>
<dbReference type="SUPFAM" id="SSF48613">
    <property type="entry name" value="Heme oxygenase-like"/>
    <property type="match status" value="1"/>
</dbReference>
<dbReference type="InterPro" id="IPR050967">
    <property type="entry name" value="Thiamine_Salvage_TenA"/>
</dbReference>
<dbReference type="InterPro" id="IPR004305">
    <property type="entry name" value="Thiaminase-2/PQQC"/>
</dbReference>
<evidence type="ECO:0000256" key="6">
    <source>
        <dbReference type="ARBA" id="ARBA00013647"/>
    </source>
</evidence>
<keyword evidence="7 9" id="KW-0784">Thiamine biosynthesis</keyword>
<protein>
    <recommendedName>
        <fullName evidence="6 9">Aminopyrimidine aminohydrolase</fullName>
        <ecNumber evidence="5 9">3.5.99.2</ecNumber>
    </recommendedName>
</protein>
<reference evidence="11 12" key="1">
    <citation type="submission" date="2017-04" db="EMBL/GenBank/DDBJ databases">
        <authorList>
            <person name="Afonso C.L."/>
            <person name="Miller P.J."/>
            <person name="Scott M.A."/>
            <person name="Spackman E."/>
            <person name="Goraichik I."/>
            <person name="Dimitrov K.M."/>
            <person name="Suarez D.L."/>
            <person name="Swayne D.E."/>
        </authorList>
    </citation>
    <scope>NUCLEOTIDE SEQUENCE [LARGE SCALE GENOMIC DNA]</scope>
    <source>
        <strain evidence="11 12">DSM 11270</strain>
    </source>
</reference>
<comment type="function">
    <text evidence="9">Catalyzes an amino-pyrimidine hydrolysis reaction at the C5' of the pyrimidine moiety of thiamine compounds, a reaction that is part of a thiamine salvage pathway.</text>
</comment>
<keyword evidence="9" id="KW-0378">Hydrolase</keyword>
<dbReference type="NCBIfam" id="TIGR04306">
    <property type="entry name" value="salvage_TenA"/>
    <property type="match status" value="1"/>
</dbReference>
<evidence type="ECO:0000256" key="5">
    <source>
        <dbReference type="ARBA" id="ARBA00012684"/>
    </source>
</evidence>
<comment type="catalytic activity">
    <reaction evidence="1 9">
        <text>4-amino-5-aminomethyl-2-methylpyrimidine + H2O = 4-amino-5-hydroxymethyl-2-methylpyrimidine + NH4(+)</text>
        <dbReference type="Rhea" id="RHEA:31799"/>
        <dbReference type="ChEBI" id="CHEBI:15377"/>
        <dbReference type="ChEBI" id="CHEBI:16892"/>
        <dbReference type="ChEBI" id="CHEBI:28938"/>
        <dbReference type="ChEBI" id="CHEBI:63416"/>
        <dbReference type="EC" id="3.5.99.2"/>
    </reaction>
</comment>
<dbReference type="GO" id="GO:0009229">
    <property type="term" value="P:thiamine diphosphate biosynthetic process"/>
    <property type="evidence" value="ECO:0007669"/>
    <property type="project" value="UniProtKB-UniPathway"/>
</dbReference>
<evidence type="ECO:0000256" key="9">
    <source>
        <dbReference type="RuleBase" id="RU363093"/>
    </source>
</evidence>
<dbReference type="CDD" id="cd19369">
    <property type="entry name" value="TenA_C-like"/>
    <property type="match status" value="1"/>
</dbReference>
<evidence type="ECO:0000256" key="3">
    <source>
        <dbReference type="ARBA" id="ARBA00010264"/>
    </source>
</evidence>
<name>A0A1W1UCQ6_DESTI</name>
<dbReference type="EMBL" id="FWWT01000005">
    <property type="protein sequence ID" value="SMB78839.1"/>
    <property type="molecule type" value="Genomic_DNA"/>
</dbReference>
<dbReference type="GO" id="GO:0009228">
    <property type="term" value="P:thiamine biosynthetic process"/>
    <property type="evidence" value="ECO:0007669"/>
    <property type="project" value="UniProtKB-KW"/>
</dbReference>
<evidence type="ECO:0000256" key="2">
    <source>
        <dbReference type="ARBA" id="ARBA00004948"/>
    </source>
</evidence>
<dbReference type="Gene3D" id="1.20.910.10">
    <property type="entry name" value="Heme oxygenase-like"/>
    <property type="match status" value="1"/>
</dbReference>
<evidence type="ECO:0000256" key="7">
    <source>
        <dbReference type="ARBA" id="ARBA00022977"/>
    </source>
</evidence>
<dbReference type="GO" id="GO:0050334">
    <property type="term" value="F:thiaminase activity"/>
    <property type="evidence" value="ECO:0007669"/>
    <property type="project" value="UniProtKB-EC"/>
</dbReference>